<feature type="transmembrane region" description="Helical" evidence="1">
    <location>
        <begin position="12"/>
        <end position="33"/>
    </location>
</feature>
<keyword evidence="3" id="KW-1185">Reference proteome</keyword>
<dbReference type="EMBL" id="QNRR01000001">
    <property type="protein sequence ID" value="RBP47512.1"/>
    <property type="molecule type" value="Genomic_DNA"/>
</dbReference>
<keyword evidence="1" id="KW-0812">Transmembrane</keyword>
<accession>A0A366HTB4</accession>
<evidence type="ECO:0000313" key="2">
    <source>
        <dbReference type="EMBL" id="RBP47512.1"/>
    </source>
</evidence>
<comment type="caution">
    <text evidence="2">The sequence shown here is derived from an EMBL/GenBank/DDBJ whole genome shotgun (WGS) entry which is preliminary data.</text>
</comment>
<name>A0A366HTB4_9BACT</name>
<evidence type="ECO:0000313" key="3">
    <source>
        <dbReference type="Proteomes" id="UP000253426"/>
    </source>
</evidence>
<dbReference type="RefSeq" id="WP_113956441.1">
    <property type="nucleotide sequence ID" value="NZ_QNRR01000001.1"/>
</dbReference>
<evidence type="ECO:0000256" key="1">
    <source>
        <dbReference type="SAM" id="Phobius"/>
    </source>
</evidence>
<proteinExistence type="predicted"/>
<organism evidence="2 3">
    <name type="scientific">Roseimicrobium gellanilyticum</name>
    <dbReference type="NCBI Taxonomy" id="748857"/>
    <lineage>
        <taxon>Bacteria</taxon>
        <taxon>Pseudomonadati</taxon>
        <taxon>Verrucomicrobiota</taxon>
        <taxon>Verrucomicrobiia</taxon>
        <taxon>Verrucomicrobiales</taxon>
        <taxon>Verrucomicrobiaceae</taxon>
        <taxon>Roseimicrobium</taxon>
    </lineage>
</organism>
<sequence length="245" mass="27332">MTTLFAIVDWHPALWLAAFCAPLLAAALTLGCMPRRHHDMGEIRIGNSLLRGRGRAQPPEVQTHSLLHLCRTLEVAELRPLVSGMRHLPWRETIPLLRRQLKSSDPELQLYAQCVLQEGQATLQDHFQMLAQKAASRKSPALLASFLEAAFALLRSPLTPTSEHKAIVERVQDLLSPRLEELSHPRALHAAAMYFLQLNQPAQAQAMQARLPVGSPLHTDLVPRLMHVAFIQSPPPVVSSNYQMS</sequence>
<keyword evidence="1" id="KW-1133">Transmembrane helix</keyword>
<gene>
    <name evidence="2" type="ORF">DES53_101309</name>
</gene>
<reference evidence="2 3" key="1">
    <citation type="submission" date="2018-06" db="EMBL/GenBank/DDBJ databases">
        <title>Genomic Encyclopedia of Type Strains, Phase IV (KMG-IV): sequencing the most valuable type-strain genomes for metagenomic binning, comparative biology and taxonomic classification.</title>
        <authorList>
            <person name="Goeker M."/>
        </authorList>
    </citation>
    <scope>NUCLEOTIDE SEQUENCE [LARGE SCALE GENOMIC DNA]</scope>
    <source>
        <strain evidence="2 3">DSM 25532</strain>
    </source>
</reference>
<keyword evidence="1" id="KW-0472">Membrane</keyword>
<dbReference type="Proteomes" id="UP000253426">
    <property type="component" value="Unassembled WGS sequence"/>
</dbReference>
<dbReference type="AlphaFoldDB" id="A0A366HTB4"/>
<protein>
    <submittedName>
        <fullName evidence="2">Uncharacterized protein</fullName>
    </submittedName>
</protein>